<dbReference type="AlphaFoldDB" id="A0A4P7XJ34"/>
<dbReference type="NCBIfam" id="TIGR00254">
    <property type="entry name" value="GGDEF"/>
    <property type="match status" value="1"/>
</dbReference>
<dbReference type="SUPFAM" id="SSF55073">
    <property type="entry name" value="Nucleotide cyclase"/>
    <property type="match status" value="1"/>
</dbReference>
<dbReference type="KEGG" id="hmi:soil367_12925"/>
<evidence type="ECO:0000256" key="4">
    <source>
        <dbReference type="ARBA" id="ARBA00051114"/>
    </source>
</evidence>
<reference evidence="8 9" key="1">
    <citation type="submission" date="2018-07" db="EMBL/GenBank/DDBJ databases">
        <title>Marsedoiliclastica nanhaica gen. nov. sp. nov., a novel marine hydrocarbonoclastic bacterium isolated from an in-situ enriched hydrocarbon-degrading consortium in deep-sea sediment.</title>
        <authorList>
            <person name="Dong C."/>
            <person name="Ma T."/>
            <person name="Liu R."/>
            <person name="Shao Z."/>
        </authorList>
    </citation>
    <scope>NUCLEOTIDE SEQUENCE [LARGE SCALE GENOMIC DNA]</scope>
    <source>
        <strain evidence="9">soil36-7</strain>
    </source>
</reference>
<dbReference type="InterPro" id="IPR035965">
    <property type="entry name" value="PAS-like_dom_sf"/>
</dbReference>
<keyword evidence="3" id="KW-0973">c-di-GMP</keyword>
<gene>
    <name evidence="8" type="ORF">soil367_12925</name>
</gene>
<evidence type="ECO:0000259" key="5">
    <source>
        <dbReference type="PROSITE" id="PS50112"/>
    </source>
</evidence>
<dbReference type="PROSITE" id="PS50112">
    <property type="entry name" value="PAS"/>
    <property type="match status" value="1"/>
</dbReference>
<dbReference type="PROSITE" id="PS50883">
    <property type="entry name" value="EAL"/>
    <property type="match status" value="1"/>
</dbReference>
<evidence type="ECO:0000313" key="8">
    <source>
        <dbReference type="EMBL" id="QCF26763.1"/>
    </source>
</evidence>
<dbReference type="SMART" id="SM00091">
    <property type="entry name" value="PAS"/>
    <property type="match status" value="1"/>
</dbReference>
<dbReference type="Pfam" id="PF13426">
    <property type="entry name" value="PAS_9"/>
    <property type="match status" value="1"/>
</dbReference>
<dbReference type="InterPro" id="IPR035919">
    <property type="entry name" value="EAL_sf"/>
</dbReference>
<feature type="domain" description="GGDEF" evidence="7">
    <location>
        <begin position="307"/>
        <end position="440"/>
    </location>
</feature>
<feature type="domain" description="PAS" evidence="5">
    <location>
        <begin position="152"/>
        <end position="222"/>
    </location>
</feature>
<evidence type="ECO:0000256" key="3">
    <source>
        <dbReference type="ARBA" id="ARBA00022636"/>
    </source>
</evidence>
<dbReference type="FunFam" id="3.30.70.270:FF:000001">
    <property type="entry name" value="Diguanylate cyclase domain protein"/>
    <property type="match status" value="1"/>
</dbReference>
<dbReference type="EC" id="3.1.4.52" evidence="2"/>
<feature type="domain" description="EAL" evidence="6">
    <location>
        <begin position="449"/>
        <end position="703"/>
    </location>
</feature>
<dbReference type="InterPro" id="IPR000014">
    <property type="entry name" value="PAS"/>
</dbReference>
<sequence>MTRLPDRQSELRSQRLLIHAATVKDGQLASEVLASGGVISTVCNSVAALQQALLEGAGAVLTVEDALEGQLMDVLRAYVAQEPDWSDLPILVLAGQGADSVIMQRAVQSLPNLVVLERPVRTASLISSVRSALLARGRQYEVSETQARLRENEQRFKSMFDNHPDGAFIRDLDGSFLSINEAHEYLLGYSLEEFQAMSEERYVVPEFLERTRSAFDGARLGNAQKFHTRKIRKDNTRVDVEVVLFPVVVDGSIVGVHGVARDVTQANHNERRIRYLATHDALTGLANRTMLDDRLHHALEQAKRNDRQIGVLFLDLNRFKQINDSLGHEKGDQLLKIIASRLLGSVREADTVARLGGDEFVIVLEDLESSDAMSAIATAVIDTVEEPIRLENHEVSVSTSVGGSVFPRDAWDANSLLKFADLAMYRAKEQGSGAFRFFDKRMNQHVLERLLTENALRLALQNNELEVYYQPRVNVESEKIVGLEALIRWHHPGRGLVLPSEFIPLAEEIGMITQIGEWVLETACRQSRIWSDMGLPPTRISVNISAYQLSSPTFVERIQRVLGASGLNPCDLELEITESSLMKNLEVSCEHLNSLRSQGIFIAMDDFGTGYSSLAHIKRLPIDTLKIDQSFIVNIAEDHNDAAIVSATIALAHHLGLNVVAEGVTDEEQVAFLKAQHCQELQGYLFGKPRPAAQTTELLKSPKSVFATAVL</sequence>
<dbReference type="SUPFAM" id="SSF55785">
    <property type="entry name" value="PYP-like sensor domain (PAS domain)"/>
    <property type="match status" value="1"/>
</dbReference>
<dbReference type="Gene3D" id="3.30.450.20">
    <property type="entry name" value="PAS domain"/>
    <property type="match status" value="1"/>
</dbReference>
<comment type="cofactor">
    <cofactor evidence="1">
        <name>Mg(2+)</name>
        <dbReference type="ChEBI" id="CHEBI:18420"/>
    </cofactor>
</comment>
<evidence type="ECO:0000313" key="9">
    <source>
        <dbReference type="Proteomes" id="UP000298049"/>
    </source>
</evidence>
<keyword evidence="9" id="KW-1185">Reference proteome</keyword>
<dbReference type="SUPFAM" id="SSF141868">
    <property type="entry name" value="EAL domain-like"/>
    <property type="match status" value="1"/>
</dbReference>
<dbReference type="GO" id="GO:0071732">
    <property type="term" value="P:cellular response to nitric oxide"/>
    <property type="evidence" value="ECO:0007669"/>
    <property type="project" value="UniProtKB-ARBA"/>
</dbReference>
<dbReference type="OrthoDB" id="9816034at2"/>
<protein>
    <recommendedName>
        <fullName evidence="2">cyclic-guanylate-specific phosphodiesterase</fullName>
        <ecNumber evidence="2">3.1.4.52</ecNumber>
    </recommendedName>
</protein>
<dbReference type="Proteomes" id="UP000298049">
    <property type="component" value="Chromosome"/>
</dbReference>
<evidence type="ECO:0000256" key="2">
    <source>
        <dbReference type="ARBA" id="ARBA00012282"/>
    </source>
</evidence>
<dbReference type="Pfam" id="PF00563">
    <property type="entry name" value="EAL"/>
    <property type="match status" value="1"/>
</dbReference>
<dbReference type="PROSITE" id="PS50887">
    <property type="entry name" value="GGDEF"/>
    <property type="match status" value="1"/>
</dbReference>
<dbReference type="NCBIfam" id="TIGR00229">
    <property type="entry name" value="sensory_box"/>
    <property type="match status" value="1"/>
</dbReference>
<dbReference type="FunFam" id="3.20.20.450:FF:000001">
    <property type="entry name" value="Cyclic di-GMP phosphodiesterase yahA"/>
    <property type="match status" value="1"/>
</dbReference>
<dbReference type="InterPro" id="IPR029787">
    <property type="entry name" value="Nucleotide_cyclase"/>
</dbReference>
<dbReference type="PANTHER" id="PTHR44757">
    <property type="entry name" value="DIGUANYLATE CYCLASE DGCP"/>
    <property type="match status" value="1"/>
</dbReference>
<dbReference type="CDD" id="cd01949">
    <property type="entry name" value="GGDEF"/>
    <property type="match status" value="1"/>
</dbReference>
<dbReference type="InterPro" id="IPR000160">
    <property type="entry name" value="GGDEF_dom"/>
</dbReference>
<dbReference type="CDD" id="cd01948">
    <property type="entry name" value="EAL"/>
    <property type="match status" value="1"/>
</dbReference>
<dbReference type="InterPro" id="IPR043128">
    <property type="entry name" value="Rev_trsase/Diguanyl_cyclase"/>
</dbReference>
<dbReference type="SMART" id="SM00267">
    <property type="entry name" value="GGDEF"/>
    <property type="match status" value="1"/>
</dbReference>
<dbReference type="Gene3D" id="3.30.70.270">
    <property type="match status" value="1"/>
</dbReference>
<evidence type="ECO:0000259" key="7">
    <source>
        <dbReference type="PROSITE" id="PS50887"/>
    </source>
</evidence>
<dbReference type="Pfam" id="PF00990">
    <property type="entry name" value="GGDEF"/>
    <property type="match status" value="1"/>
</dbReference>
<organism evidence="8 9">
    <name type="scientific">Hydrocarboniclastica marina</name>
    <dbReference type="NCBI Taxonomy" id="2259620"/>
    <lineage>
        <taxon>Bacteria</taxon>
        <taxon>Pseudomonadati</taxon>
        <taxon>Pseudomonadota</taxon>
        <taxon>Gammaproteobacteria</taxon>
        <taxon>Alteromonadales</taxon>
        <taxon>Alteromonadaceae</taxon>
        <taxon>Hydrocarboniclastica</taxon>
    </lineage>
</organism>
<name>A0A4P7XJ34_9ALTE</name>
<dbReference type="EMBL" id="CP031093">
    <property type="protein sequence ID" value="QCF26763.1"/>
    <property type="molecule type" value="Genomic_DNA"/>
</dbReference>
<dbReference type="CDD" id="cd00130">
    <property type="entry name" value="PAS"/>
    <property type="match status" value="1"/>
</dbReference>
<dbReference type="InterPro" id="IPR052155">
    <property type="entry name" value="Biofilm_reg_signaling"/>
</dbReference>
<dbReference type="Gene3D" id="3.20.20.450">
    <property type="entry name" value="EAL domain"/>
    <property type="match status" value="1"/>
</dbReference>
<proteinExistence type="predicted"/>
<dbReference type="GO" id="GO:0071111">
    <property type="term" value="F:cyclic-guanylate-specific phosphodiesterase activity"/>
    <property type="evidence" value="ECO:0007669"/>
    <property type="project" value="UniProtKB-EC"/>
</dbReference>
<comment type="catalytic activity">
    <reaction evidence="4">
        <text>3',3'-c-di-GMP + H2O = 5'-phosphoguanylyl(3'-&gt;5')guanosine + H(+)</text>
        <dbReference type="Rhea" id="RHEA:24902"/>
        <dbReference type="ChEBI" id="CHEBI:15377"/>
        <dbReference type="ChEBI" id="CHEBI:15378"/>
        <dbReference type="ChEBI" id="CHEBI:58754"/>
        <dbReference type="ChEBI" id="CHEBI:58805"/>
        <dbReference type="EC" id="3.1.4.52"/>
    </reaction>
    <physiologicalReaction direction="left-to-right" evidence="4">
        <dbReference type="Rhea" id="RHEA:24903"/>
    </physiologicalReaction>
</comment>
<evidence type="ECO:0000259" key="6">
    <source>
        <dbReference type="PROSITE" id="PS50883"/>
    </source>
</evidence>
<dbReference type="InterPro" id="IPR001633">
    <property type="entry name" value="EAL_dom"/>
</dbReference>
<dbReference type="PANTHER" id="PTHR44757:SF2">
    <property type="entry name" value="BIOFILM ARCHITECTURE MAINTENANCE PROTEIN MBAA"/>
    <property type="match status" value="1"/>
</dbReference>
<dbReference type="RefSeq" id="WP_136549467.1">
    <property type="nucleotide sequence ID" value="NZ_CP031093.1"/>
</dbReference>
<accession>A0A4P7XJ34</accession>
<dbReference type="SMART" id="SM00052">
    <property type="entry name" value="EAL"/>
    <property type="match status" value="1"/>
</dbReference>
<evidence type="ECO:0000256" key="1">
    <source>
        <dbReference type="ARBA" id="ARBA00001946"/>
    </source>
</evidence>